<evidence type="ECO:0000256" key="8">
    <source>
        <dbReference type="RuleBase" id="RU366003"/>
    </source>
</evidence>
<keyword evidence="6 8" id="KW-0368">Histidine biosynthesis</keyword>
<evidence type="ECO:0000256" key="2">
    <source>
        <dbReference type="ARBA" id="ARBA00009152"/>
    </source>
</evidence>
<feature type="domain" description="PHP" evidence="9">
    <location>
        <begin position="4"/>
        <end position="213"/>
    </location>
</feature>
<evidence type="ECO:0000313" key="10">
    <source>
        <dbReference type="EMBL" id="AOH56111.1"/>
    </source>
</evidence>
<dbReference type="InterPro" id="IPR016195">
    <property type="entry name" value="Pol/histidinol_Pase-like"/>
</dbReference>
<dbReference type="OrthoDB" id="9775255at2"/>
<evidence type="ECO:0000259" key="9">
    <source>
        <dbReference type="Pfam" id="PF02811"/>
    </source>
</evidence>
<dbReference type="Pfam" id="PF02811">
    <property type="entry name" value="PHP"/>
    <property type="match status" value="1"/>
</dbReference>
<keyword evidence="11" id="KW-1185">Reference proteome</keyword>
<dbReference type="EMBL" id="CP017080">
    <property type="protein sequence ID" value="AOH56111.1"/>
    <property type="molecule type" value="Genomic_DNA"/>
</dbReference>
<sequence>MKADSHVHSPFCPHGSSDTFDEYITRGIELGLKEITFTEHAPLPREFQDPTPEKDSGMDAALLPEYFKELGALKERYKNKILIKTGLEVDFIEGHEKATKELLDEIGEFLDDSILSVHFIKIQNNWHCMDFSADEFGQIAEKIGSVEALYAKYYDTLEKSIEADLGPYKPMRIGHITLVHKFQRRYPPALNFDERVYRVLDMIKKEKYHLDYNGAGLVKPLCGQPYPPERFARRAMDLGIPLVYGSDAHQAKDLGQGYQALISEFNG</sequence>
<dbReference type="EC" id="3.1.3.15" evidence="3 8"/>
<dbReference type="Gene3D" id="3.20.20.140">
    <property type="entry name" value="Metal-dependent hydrolases"/>
    <property type="match status" value="1"/>
</dbReference>
<dbReference type="CDD" id="cd12110">
    <property type="entry name" value="PHP_HisPPase_Hisj_like"/>
    <property type="match status" value="1"/>
</dbReference>
<organism evidence="10 11">
    <name type="scientific">Peribacillus muralis</name>
    <dbReference type="NCBI Taxonomy" id="264697"/>
    <lineage>
        <taxon>Bacteria</taxon>
        <taxon>Bacillati</taxon>
        <taxon>Bacillota</taxon>
        <taxon>Bacilli</taxon>
        <taxon>Bacillales</taxon>
        <taxon>Bacillaceae</taxon>
        <taxon>Peribacillus</taxon>
    </lineage>
</organism>
<dbReference type="GO" id="GO:0004401">
    <property type="term" value="F:histidinol-phosphatase activity"/>
    <property type="evidence" value="ECO:0007669"/>
    <property type="project" value="UniProtKB-UniRule"/>
</dbReference>
<evidence type="ECO:0000256" key="3">
    <source>
        <dbReference type="ARBA" id="ARBA00013085"/>
    </source>
</evidence>
<evidence type="ECO:0000256" key="6">
    <source>
        <dbReference type="ARBA" id="ARBA00023102"/>
    </source>
</evidence>
<dbReference type="InterPro" id="IPR010140">
    <property type="entry name" value="Histidinol_P_phosphatase_HisJ"/>
</dbReference>
<dbReference type="STRING" id="264697.ABE28_017245"/>
<evidence type="ECO:0000256" key="7">
    <source>
        <dbReference type="ARBA" id="ARBA00049158"/>
    </source>
</evidence>
<dbReference type="GO" id="GO:0005737">
    <property type="term" value="C:cytoplasm"/>
    <property type="evidence" value="ECO:0007669"/>
    <property type="project" value="TreeGrafter"/>
</dbReference>
<proteinExistence type="inferred from homology"/>
<evidence type="ECO:0000256" key="4">
    <source>
        <dbReference type="ARBA" id="ARBA00022605"/>
    </source>
</evidence>
<dbReference type="PANTHER" id="PTHR21039:SF0">
    <property type="entry name" value="HISTIDINOL-PHOSPHATASE"/>
    <property type="match status" value="1"/>
</dbReference>
<dbReference type="InterPro" id="IPR004013">
    <property type="entry name" value="PHP_dom"/>
</dbReference>
<dbReference type="GO" id="GO:0000105">
    <property type="term" value="P:L-histidine biosynthetic process"/>
    <property type="evidence" value="ECO:0007669"/>
    <property type="project" value="UniProtKB-UniRule"/>
</dbReference>
<evidence type="ECO:0000313" key="11">
    <source>
        <dbReference type="Proteomes" id="UP000077926"/>
    </source>
</evidence>
<dbReference type="RefSeq" id="WP_064466024.1">
    <property type="nucleotide sequence ID" value="NZ_CP017080.1"/>
</dbReference>
<dbReference type="SUPFAM" id="SSF89550">
    <property type="entry name" value="PHP domain-like"/>
    <property type="match status" value="1"/>
</dbReference>
<dbReference type="AlphaFoldDB" id="A0A1B3XSD5"/>
<name>A0A1B3XSD5_9BACI</name>
<comment type="similarity">
    <text evidence="2 8">Belongs to the PHP hydrolase family. HisK subfamily.</text>
</comment>
<dbReference type="Pfam" id="PF13263">
    <property type="entry name" value="PHP_C"/>
    <property type="match status" value="1"/>
</dbReference>
<comment type="catalytic activity">
    <reaction evidence="7 8">
        <text>L-histidinol phosphate + H2O = L-histidinol + phosphate</text>
        <dbReference type="Rhea" id="RHEA:14465"/>
        <dbReference type="ChEBI" id="CHEBI:15377"/>
        <dbReference type="ChEBI" id="CHEBI:43474"/>
        <dbReference type="ChEBI" id="CHEBI:57699"/>
        <dbReference type="ChEBI" id="CHEBI:57980"/>
        <dbReference type="EC" id="3.1.3.15"/>
    </reaction>
</comment>
<keyword evidence="4 8" id="KW-0028">Amino-acid biosynthesis</keyword>
<reference evidence="10 11" key="1">
    <citation type="submission" date="2016-08" db="EMBL/GenBank/DDBJ databases">
        <title>Complete genome sequence of Bacillus muralis G25-68, a strain with toxicity to nematodes.</title>
        <authorList>
            <person name="Zheng Z."/>
        </authorList>
    </citation>
    <scope>NUCLEOTIDE SEQUENCE [LARGE SCALE GENOMIC DNA]</scope>
    <source>
        <strain evidence="10 11">G25-68</strain>
    </source>
</reference>
<gene>
    <name evidence="10" type="ORF">ABE28_017245</name>
</gene>
<dbReference type="UniPathway" id="UPA00031">
    <property type="reaction ID" value="UER00013"/>
</dbReference>
<dbReference type="Proteomes" id="UP000077926">
    <property type="component" value="Chromosome"/>
</dbReference>
<dbReference type="KEGG" id="bmur:ABE28_017245"/>
<evidence type="ECO:0000256" key="5">
    <source>
        <dbReference type="ARBA" id="ARBA00022801"/>
    </source>
</evidence>
<dbReference type="NCBIfam" id="TIGR01856">
    <property type="entry name" value="hisJ_fam"/>
    <property type="match status" value="1"/>
</dbReference>
<dbReference type="PANTHER" id="PTHR21039">
    <property type="entry name" value="HISTIDINOL PHOSPHATASE-RELATED"/>
    <property type="match status" value="1"/>
</dbReference>
<accession>A0A1B3XSD5</accession>
<protein>
    <recommendedName>
        <fullName evidence="3 8">Histidinol-phosphatase</fullName>
        <shortName evidence="8">HolPase</shortName>
        <ecNumber evidence="3 8">3.1.3.15</ecNumber>
    </recommendedName>
</protein>
<dbReference type="NCBIfam" id="NF005996">
    <property type="entry name" value="PRK08123.1"/>
    <property type="match status" value="1"/>
</dbReference>
<keyword evidence="5 8" id="KW-0378">Hydrolase</keyword>
<comment type="pathway">
    <text evidence="1 8">Amino-acid biosynthesis; L-histidine biosynthesis; L-histidine from 5-phospho-alpha-D-ribose 1-diphosphate: step 8/9.</text>
</comment>
<evidence type="ECO:0000256" key="1">
    <source>
        <dbReference type="ARBA" id="ARBA00004970"/>
    </source>
</evidence>